<dbReference type="AlphaFoldDB" id="A0AAX2CE25"/>
<reference evidence="1 2" key="1">
    <citation type="submission" date="2016-08" db="EMBL/GenBank/DDBJ databases">
        <authorList>
            <person name="Loux V."/>
            <person name="Rue O."/>
        </authorList>
    </citation>
    <scope>NUCLEOTIDE SEQUENCE [LARGE SCALE GENOMIC DNA]</scope>
    <source>
        <strain evidence="1 2">AFSSA_08CEB44bac</strain>
    </source>
</reference>
<organism evidence="1 2">
    <name type="scientific">Bacillus cytotoxicus</name>
    <dbReference type="NCBI Taxonomy" id="580165"/>
    <lineage>
        <taxon>Bacteria</taxon>
        <taxon>Bacillati</taxon>
        <taxon>Bacillota</taxon>
        <taxon>Bacilli</taxon>
        <taxon>Bacillales</taxon>
        <taxon>Bacillaceae</taxon>
        <taxon>Bacillus</taxon>
        <taxon>Bacillus cereus group</taxon>
    </lineage>
</organism>
<comment type="caution">
    <text evidence="1">The sequence shown here is derived from an EMBL/GenBank/DDBJ whole genome shotgun (WGS) entry which is preliminary data.</text>
</comment>
<dbReference type="Proteomes" id="UP000242164">
    <property type="component" value="Unassembled WGS sequence"/>
</dbReference>
<protein>
    <submittedName>
        <fullName evidence="1">Uncharacterized protein</fullName>
    </submittedName>
</protein>
<dbReference type="EMBL" id="FMIK01000014">
    <property type="protein sequence ID" value="SCL84104.1"/>
    <property type="molecule type" value="Genomic_DNA"/>
</dbReference>
<gene>
    <name evidence="1" type="ORF">BCB44BAC_00495</name>
</gene>
<accession>A0AAX2CE25</accession>
<proteinExistence type="predicted"/>
<evidence type="ECO:0000313" key="1">
    <source>
        <dbReference type="EMBL" id="SCL84104.1"/>
    </source>
</evidence>
<name>A0AAX2CE25_9BACI</name>
<evidence type="ECO:0000313" key="2">
    <source>
        <dbReference type="Proteomes" id="UP000242164"/>
    </source>
</evidence>
<sequence length="30" mass="3427">MAAFFIQTLTAPLQVSLAEEEEQQVFICIR</sequence>